<feature type="coiled-coil region" evidence="1">
    <location>
        <begin position="959"/>
        <end position="1024"/>
    </location>
</feature>
<name>A0A430KN67_9GAMM</name>
<feature type="compositionally biased region" description="Basic and acidic residues" evidence="2">
    <location>
        <begin position="880"/>
        <end position="892"/>
    </location>
</feature>
<feature type="domain" description="Rad50/SbcC-type AAA" evidence="3">
    <location>
        <begin position="5"/>
        <end position="231"/>
    </location>
</feature>
<feature type="region of interest" description="Disordered" evidence="2">
    <location>
        <begin position="880"/>
        <end position="899"/>
    </location>
</feature>
<comment type="caution">
    <text evidence="4">The sequence shown here is derived from an EMBL/GenBank/DDBJ whole genome shotgun (WGS) entry which is preliminary data.</text>
</comment>
<dbReference type="GO" id="GO:0006302">
    <property type="term" value="P:double-strand break repair"/>
    <property type="evidence" value="ECO:0007669"/>
    <property type="project" value="InterPro"/>
</dbReference>
<dbReference type="Pfam" id="PF13558">
    <property type="entry name" value="SbcC_Walker_B"/>
    <property type="match status" value="1"/>
</dbReference>
<dbReference type="PANTHER" id="PTHR32114:SF2">
    <property type="entry name" value="ABC TRANSPORTER ABCH.3"/>
    <property type="match status" value="1"/>
</dbReference>
<keyword evidence="1" id="KW-0175">Coiled coil</keyword>
<feature type="coiled-coil region" evidence="1">
    <location>
        <begin position="649"/>
        <end position="676"/>
    </location>
</feature>
<evidence type="ECO:0000313" key="5">
    <source>
        <dbReference type="Proteomes" id="UP000283087"/>
    </source>
</evidence>
<dbReference type="Pfam" id="PF13476">
    <property type="entry name" value="AAA_23"/>
    <property type="match status" value="1"/>
</dbReference>
<protein>
    <recommendedName>
        <fullName evidence="3">Rad50/SbcC-type AAA domain-containing protein</fullName>
    </recommendedName>
</protein>
<feature type="region of interest" description="Disordered" evidence="2">
    <location>
        <begin position="306"/>
        <end position="327"/>
    </location>
</feature>
<dbReference type="PANTHER" id="PTHR32114">
    <property type="entry name" value="ABC TRANSPORTER ABCH.3"/>
    <property type="match status" value="1"/>
</dbReference>
<sequence>MKILSLQFKNLNSLKGEWKIDFTQSPFVDNGLFAITGPTGAGKTTLLDAICLALYHQTPRLGQVSSSTNEIMTRGTADCSAEVQFEVKGKAYRAHWSMRRSRGKAEGNLQQADVELAEVVSGTVLATQIRQKSDEIERITGLDFARFTKSMLLSQGEFAAFLNAREAERAELLEELTGTEIYGQISERVHLHFSEAKQRLAELNSQAKGVQLLSDEEKQRLQDELTELQQQQAINKGKIAAVDAHLSWWQQYNRGQQTVTINTERLQRAKQQQSQAQPDLLRLQQSEPAEQLKTPFTLWQEALSQHSAAETRHNEKQALAPHAKNQQEAAVTALEQQRVALNTAKERHAEQERLINEQVVPLDQKITAEQDKLKDKEQQLAALAAKRDSSQQQLRSLSEQIDKQTAALKEVEDYRQQHRADESLKQYLGQWQHQAQQILTDEGLLKTQCETEAALQQQLSQQQGSQAAEEQQYHKALTEAGKLEQSWQQANNDYSKACEQGDLDRLEQQREQQNTDYTRWLALQSVGHRWQELEAERLKKQAEEQDKRTEQAKVTETREQLRQEYEKQQQLVRVLSQLVSQDEQLAQFRANLQAGEACPLCGAHEHPKLDHSHGETPQSDPSQTIQDRDLAEQALAAIKEQGINAANKLESLQRHLQELVQRLSAIRNEQSHLEQQWQSNDLKLPFPIGDQQGLQQYEVAEKGKRQQCLAAIQQLKTLHQHRDEAKQRWDAAQRNVDQLNNKLALNQQALKNNTERLHTVQQEKSRLTARVGGLRDQFAAQLTEQGYVLPEPEQLHAWLEAKQSDAKQWDIYSGQQEGLNRELDRLKNEQAHCQQQLNESVGQLTQLQQEQQELKQSLLELQTQRRALFGDQLVSDERQKSAQHLQRTEHDYSNAQEKSQTLTRDYQALLAELKSQQQGLSELQERLDKRHALWINALAESPFNSEADFQQALLPEPERKALLEQKKALDDELLQAQTLLDGAEQSVKEILANPLAAEYQQVPLASIEVQRTDLNNRAEQLVKRGGEINQELTSDGMRREGQQALFAEIEAYTEQYDDIQYLHSLIGSQKGDKFRKFAQGLTLDNLIHLANQQLERLHGRYLLKRKQDAGLELSVLDTWQGDIERDTKTLSGGESFLVSLALALALSDLVSHKTSIDSLFLDEGFGTLDSETLDIALDALDNLNASGKMIGVISHIEAMKERIPAQLRVIKKSGLGVSELESQYRVLNS</sequence>
<dbReference type="EMBL" id="RQXW01000015">
    <property type="protein sequence ID" value="RTE64941.1"/>
    <property type="molecule type" value="Genomic_DNA"/>
</dbReference>
<evidence type="ECO:0000256" key="1">
    <source>
        <dbReference type="SAM" id="Coils"/>
    </source>
</evidence>
<gene>
    <name evidence="4" type="ORF">EH243_14805</name>
</gene>
<feature type="coiled-coil region" evidence="1">
    <location>
        <begin position="722"/>
        <end position="770"/>
    </location>
</feature>
<evidence type="ECO:0000313" key="4">
    <source>
        <dbReference type="EMBL" id="RTE64941.1"/>
    </source>
</evidence>
<dbReference type="Gene3D" id="3.40.50.300">
    <property type="entry name" value="P-loop containing nucleotide triphosphate hydrolases"/>
    <property type="match status" value="2"/>
</dbReference>
<dbReference type="AlphaFoldDB" id="A0A430KN67"/>
<accession>A0A430KN67</accession>
<reference evidence="4 5" key="1">
    <citation type="submission" date="2018-11" db="EMBL/GenBank/DDBJ databases">
        <title>The draft genome sequence of Amphritea opalescens ANRC-JH13T.</title>
        <authorList>
            <person name="Fang Z."/>
            <person name="Zhang Y."/>
            <person name="Han X."/>
        </authorList>
    </citation>
    <scope>NUCLEOTIDE SEQUENCE [LARGE SCALE GENOMIC DNA]</scope>
    <source>
        <strain evidence="4 5">ANRC-JH13</strain>
    </source>
</reference>
<evidence type="ECO:0000259" key="3">
    <source>
        <dbReference type="Pfam" id="PF13476"/>
    </source>
</evidence>
<feature type="compositionally biased region" description="Polar residues" evidence="2">
    <location>
        <begin position="615"/>
        <end position="625"/>
    </location>
</feature>
<keyword evidence="5" id="KW-1185">Reference proteome</keyword>
<dbReference type="OrthoDB" id="9795626at2"/>
<dbReference type="Proteomes" id="UP000283087">
    <property type="component" value="Unassembled WGS sequence"/>
</dbReference>
<feature type="compositionally biased region" description="Basic and acidic residues" evidence="2">
    <location>
        <begin position="605"/>
        <end position="614"/>
    </location>
</feature>
<feature type="coiled-coil region" evidence="1">
    <location>
        <begin position="211"/>
        <end position="238"/>
    </location>
</feature>
<dbReference type="GO" id="GO:0016887">
    <property type="term" value="F:ATP hydrolysis activity"/>
    <property type="evidence" value="ECO:0007669"/>
    <property type="project" value="InterPro"/>
</dbReference>
<evidence type="ECO:0000256" key="2">
    <source>
        <dbReference type="SAM" id="MobiDB-lite"/>
    </source>
</evidence>
<feature type="coiled-coil region" evidence="1">
    <location>
        <begin position="496"/>
        <end position="578"/>
    </location>
</feature>
<dbReference type="RefSeq" id="WP_126159441.1">
    <property type="nucleotide sequence ID" value="NZ_RQXW01000015.1"/>
</dbReference>
<dbReference type="SUPFAM" id="SSF52540">
    <property type="entry name" value="P-loop containing nucleoside triphosphate hydrolases"/>
    <property type="match status" value="2"/>
</dbReference>
<dbReference type="InterPro" id="IPR027417">
    <property type="entry name" value="P-loop_NTPase"/>
</dbReference>
<proteinExistence type="predicted"/>
<feature type="region of interest" description="Disordered" evidence="2">
    <location>
        <begin position="605"/>
        <end position="625"/>
    </location>
</feature>
<organism evidence="4 5">
    <name type="scientific">Amphritea opalescens</name>
    <dbReference type="NCBI Taxonomy" id="2490544"/>
    <lineage>
        <taxon>Bacteria</taxon>
        <taxon>Pseudomonadati</taxon>
        <taxon>Pseudomonadota</taxon>
        <taxon>Gammaproteobacteria</taxon>
        <taxon>Oceanospirillales</taxon>
        <taxon>Oceanospirillaceae</taxon>
        <taxon>Amphritea</taxon>
    </lineage>
</organism>
<dbReference type="InterPro" id="IPR038729">
    <property type="entry name" value="Rad50/SbcC_AAA"/>
</dbReference>